<evidence type="ECO:0000256" key="1">
    <source>
        <dbReference type="ARBA" id="ARBA00010638"/>
    </source>
</evidence>
<dbReference type="PANTHER" id="PTHR23407">
    <property type="entry name" value="ATPASE INHIBITOR/5-FORMYLTETRAHYDROFOLATE CYCLO-LIGASE"/>
    <property type="match status" value="1"/>
</dbReference>
<dbReference type="GO" id="GO:0035999">
    <property type="term" value="P:tetrahydrofolate interconversion"/>
    <property type="evidence" value="ECO:0007669"/>
    <property type="project" value="TreeGrafter"/>
</dbReference>
<dbReference type="GO" id="GO:0009396">
    <property type="term" value="P:folic acid-containing compound biosynthetic process"/>
    <property type="evidence" value="ECO:0007669"/>
    <property type="project" value="TreeGrafter"/>
</dbReference>
<dbReference type="NCBIfam" id="TIGR02727">
    <property type="entry name" value="MTHFS_bact"/>
    <property type="match status" value="1"/>
</dbReference>
<keyword evidence="2" id="KW-0547">Nucleotide-binding</keyword>
<evidence type="ECO:0008006" key="5">
    <source>
        <dbReference type="Google" id="ProtNLM"/>
    </source>
</evidence>
<dbReference type="EMBL" id="UINC01014260">
    <property type="protein sequence ID" value="SVA60959.1"/>
    <property type="molecule type" value="Genomic_DNA"/>
</dbReference>
<dbReference type="GO" id="GO:0030272">
    <property type="term" value="F:5-formyltetrahydrofolate cyclo-ligase activity"/>
    <property type="evidence" value="ECO:0007669"/>
    <property type="project" value="TreeGrafter"/>
</dbReference>
<dbReference type="PANTHER" id="PTHR23407:SF1">
    <property type="entry name" value="5-FORMYLTETRAHYDROFOLATE CYCLO-LIGASE"/>
    <property type="match status" value="1"/>
</dbReference>
<sequence length="201" mass="22791">MGKTLKNVRLLDQKRRMRRIALERRAKLVASMDTSKSAELLRANVISLCKPSPKTSIAVYWPFRDEIDVTPLLNQLNSMGCNCLLPVIMRRKEPLQFCEWKPGDILQVSRFGTLEPNLTRSTVTPEILIIPLLAFDSAGYRLGYGGGYYDRTLAELRKHFSILAIGAAYGCQKFESIPHDQFDQRLDAVVTEKGVHHISKD</sequence>
<evidence type="ECO:0000313" key="4">
    <source>
        <dbReference type="EMBL" id="SVA60959.1"/>
    </source>
</evidence>
<protein>
    <recommendedName>
        <fullName evidence="5">5-formyltetrahydrofolate cyclo-ligase</fullName>
    </recommendedName>
</protein>
<proteinExistence type="inferred from homology"/>
<dbReference type="PIRSF" id="PIRSF006806">
    <property type="entry name" value="FTHF_cligase"/>
    <property type="match status" value="1"/>
</dbReference>
<name>A0A381X875_9ZZZZ</name>
<evidence type="ECO:0000256" key="3">
    <source>
        <dbReference type="ARBA" id="ARBA00022840"/>
    </source>
</evidence>
<dbReference type="AlphaFoldDB" id="A0A381X875"/>
<evidence type="ECO:0000256" key="2">
    <source>
        <dbReference type="ARBA" id="ARBA00022741"/>
    </source>
</evidence>
<dbReference type="Gene3D" id="3.40.50.10420">
    <property type="entry name" value="NagB/RpiA/CoA transferase-like"/>
    <property type="match status" value="1"/>
</dbReference>
<gene>
    <name evidence="4" type="ORF">METZ01_LOCUS113813</name>
</gene>
<dbReference type="InterPro" id="IPR037171">
    <property type="entry name" value="NagB/RpiA_transferase-like"/>
</dbReference>
<accession>A0A381X875</accession>
<dbReference type="InterPro" id="IPR002698">
    <property type="entry name" value="FTHF_cligase"/>
</dbReference>
<organism evidence="4">
    <name type="scientific">marine metagenome</name>
    <dbReference type="NCBI Taxonomy" id="408172"/>
    <lineage>
        <taxon>unclassified sequences</taxon>
        <taxon>metagenomes</taxon>
        <taxon>ecological metagenomes</taxon>
    </lineage>
</organism>
<dbReference type="GO" id="GO:0005524">
    <property type="term" value="F:ATP binding"/>
    <property type="evidence" value="ECO:0007669"/>
    <property type="project" value="UniProtKB-KW"/>
</dbReference>
<reference evidence="4" key="1">
    <citation type="submission" date="2018-05" db="EMBL/GenBank/DDBJ databases">
        <authorList>
            <person name="Lanie J.A."/>
            <person name="Ng W.-L."/>
            <person name="Kazmierczak K.M."/>
            <person name="Andrzejewski T.M."/>
            <person name="Davidsen T.M."/>
            <person name="Wayne K.J."/>
            <person name="Tettelin H."/>
            <person name="Glass J.I."/>
            <person name="Rusch D."/>
            <person name="Podicherti R."/>
            <person name="Tsui H.-C.T."/>
            <person name="Winkler M.E."/>
        </authorList>
    </citation>
    <scope>NUCLEOTIDE SEQUENCE</scope>
</reference>
<comment type="similarity">
    <text evidence="1">Belongs to the 5-formyltetrahydrofolate cyclo-ligase family.</text>
</comment>
<dbReference type="SUPFAM" id="SSF100950">
    <property type="entry name" value="NagB/RpiA/CoA transferase-like"/>
    <property type="match status" value="1"/>
</dbReference>
<dbReference type="InterPro" id="IPR024185">
    <property type="entry name" value="FTHF_cligase-like_sf"/>
</dbReference>
<keyword evidence="3" id="KW-0067">ATP-binding</keyword>
<dbReference type="Pfam" id="PF01812">
    <property type="entry name" value="5-FTHF_cyc-lig"/>
    <property type="match status" value="1"/>
</dbReference>